<evidence type="ECO:0000256" key="2">
    <source>
        <dbReference type="ARBA" id="ARBA00022517"/>
    </source>
</evidence>
<dbReference type="GO" id="GO:0032040">
    <property type="term" value="C:small-subunit processome"/>
    <property type="evidence" value="ECO:0007669"/>
    <property type="project" value="TreeGrafter"/>
</dbReference>
<dbReference type="PANTHER" id="PTHR17039:SF0">
    <property type="entry name" value="U3 SMALL NUCLEOLAR RIBONUCLEOPROTEIN PROTEIN MPP10"/>
    <property type="match status" value="1"/>
</dbReference>
<dbReference type="PANTHER" id="PTHR17039">
    <property type="entry name" value="U3 SMALL NUCLEOLAR RIBONUCLEOPROTEIN PROTEIN MPP10"/>
    <property type="match status" value="1"/>
</dbReference>
<evidence type="ECO:0000256" key="7">
    <source>
        <dbReference type="SAM" id="MobiDB-lite"/>
    </source>
</evidence>
<keyword evidence="2" id="KW-0690">Ribosome biogenesis</keyword>
<evidence type="ECO:0000256" key="4">
    <source>
        <dbReference type="ARBA" id="ARBA00023242"/>
    </source>
</evidence>
<protein>
    <submittedName>
        <fullName evidence="8">Uncharacterized protein</fullName>
    </submittedName>
</protein>
<keyword evidence="4" id="KW-0539">Nucleus</keyword>
<name>A0A448WRM3_9PLAT</name>
<comment type="subcellular location">
    <subcellularLocation>
        <location evidence="1">Nucleus</location>
        <location evidence="1">Nucleolus</location>
    </subcellularLocation>
</comment>
<accession>A0A448WRM3</accession>
<dbReference type="AlphaFoldDB" id="A0A448WRM3"/>
<keyword evidence="3" id="KW-0698">rRNA processing</keyword>
<gene>
    <name evidence="8" type="ORF">PXEA_LOCUS11952</name>
</gene>
<dbReference type="GO" id="GO:0034457">
    <property type="term" value="C:Mpp10 complex"/>
    <property type="evidence" value="ECO:0007669"/>
    <property type="project" value="InterPro"/>
</dbReference>
<dbReference type="Proteomes" id="UP000784294">
    <property type="component" value="Unassembled WGS sequence"/>
</dbReference>
<keyword evidence="5" id="KW-0687">Ribonucleoprotein</keyword>
<evidence type="ECO:0000313" key="9">
    <source>
        <dbReference type="Proteomes" id="UP000784294"/>
    </source>
</evidence>
<evidence type="ECO:0000256" key="6">
    <source>
        <dbReference type="ARBA" id="ARBA00029455"/>
    </source>
</evidence>
<dbReference type="InterPro" id="IPR012173">
    <property type="entry name" value="Mpp10"/>
</dbReference>
<feature type="compositionally biased region" description="Basic residues" evidence="7">
    <location>
        <begin position="52"/>
        <end position="71"/>
    </location>
</feature>
<dbReference type="GO" id="GO:0006364">
    <property type="term" value="P:rRNA processing"/>
    <property type="evidence" value="ECO:0007669"/>
    <property type="project" value="UniProtKB-KW"/>
</dbReference>
<evidence type="ECO:0000256" key="3">
    <source>
        <dbReference type="ARBA" id="ARBA00022552"/>
    </source>
</evidence>
<evidence type="ECO:0000256" key="5">
    <source>
        <dbReference type="ARBA" id="ARBA00023274"/>
    </source>
</evidence>
<evidence type="ECO:0000256" key="1">
    <source>
        <dbReference type="ARBA" id="ARBA00004604"/>
    </source>
</evidence>
<sequence length="105" mass="11816">MPDIKIISNQPSLALEEAGPTALATSDLLAPEEVCPPRGELLKGNSEVTKTDKRRHRKKLMRQRAGRRTSKKPQTEDLLRRDKASAMNRIIRLAHKPGSKIRIVK</sequence>
<comment type="similarity">
    <text evidence="6">Belongs to the MPP10 family.</text>
</comment>
<dbReference type="Pfam" id="PF04006">
    <property type="entry name" value="Mpp10"/>
    <property type="match status" value="1"/>
</dbReference>
<proteinExistence type="inferred from homology"/>
<comment type="caution">
    <text evidence="8">The sequence shown here is derived from an EMBL/GenBank/DDBJ whole genome shotgun (WGS) entry which is preliminary data.</text>
</comment>
<organism evidence="8 9">
    <name type="scientific">Protopolystoma xenopodis</name>
    <dbReference type="NCBI Taxonomy" id="117903"/>
    <lineage>
        <taxon>Eukaryota</taxon>
        <taxon>Metazoa</taxon>
        <taxon>Spiralia</taxon>
        <taxon>Lophotrochozoa</taxon>
        <taxon>Platyhelminthes</taxon>
        <taxon>Monogenea</taxon>
        <taxon>Polyopisthocotylea</taxon>
        <taxon>Polystomatidea</taxon>
        <taxon>Polystomatidae</taxon>
        <taxon>Protopolystoma</taxon>
    </lineage>
</organism>
<keyword evidence="9" id="KW-1185">Reference proteome</keyword>
<reference evidence="8" key="1">
    <citation type="submission" date="2018-11" db="EMBL/GenBank/DDBJ databases">
        <authorList>
            <consortium name="Pathogen Informatics"/>
        </authorList>
    </citation>
    <scope>NUCLEOTIDE SEQUENCE</scope>
</reference>
<feature type="region of interest" description="Disordered" evidence="7">
    <location>
        <begin position="35"/>
        <end position="77"/>
    </location>
</feature>
<dbReference type="OrthoDB" id="445326at2759"/>
<dbReference type="EMBL" id="CAAALY010037343">
    <property type="protein sequence ID" value="VEL18512.1"/>
    <property type="molecule type" value="Genomic_DNA"/>
</dbReference>
<dbReference type="GO" id="GO:0005732">
    <property type="term" value="C:sno(s)RNA-containing ribonucleoprotein complex"/>
    <property type="evidence" value="ECO:0007669"/>
    <property type="project" value="InterPro"/>
</dbReference>
<evidence type="ECO:0000313" key="8">
    <source>
        <dbReference type="EMBL" id="VEL18512.1"/>
    </source>
</evidence>